<proteinExistence type="predicted"/>
<dbReference type="STRING" id="1045775.SAMN05216378_2774"/>
<dbReference type="EMBL" id="FOMT01000002">
    <property type="protein sequence ID" value="SFE22074.1"/>
    <property type="molecule type" value="Genomic_DNA"/>
</dbReference>
<reference evidence="2" key="1">
    <citation type="submission" date="2016-10" db="EMBL/GenBank/DDBJ databases">
        <authorList>
            <person name="Varghese N."/>
            <person name="Submissions S."/>
        </authorList>
    </citation>
    <scope>NUCLEOTIDE SEQUENCE [LARGE SCALE GENOMIC DNA]</scope>
    <source>
        <strain evidence="2">CGMCC 1.10784</strain>
    </source>
</reference>
<dbReference type="AlphaFoldDB" id="A0A1I1YR64"/>
<protein>
    <submittedName>
        <fullName evidence="1">Uncharacterized protein</fullName>
    </submittedName>
</protein>
<organism evidence="1 2">
    <name type="scientific">Paenibacillus catalpae</name>
    <dbReference type="NCBI Taxonomy" id="1045775"/>
    <lineage>
        <taxon>Bacteria</taxon>
        <taxon>Bacillati</taxon>
        <taxon>Bacillota</taxon>
        <taxon>Bacilli</taxon>
        <taxon>Bacillales</taxon>
        <taxon>Paenibacillaceae</taxon>
        <taxon>Paenibacillus</taxon>
    </lineage>
</organism>
<dbReference type="RefSeq" id="WP_217649566.1">
    <property type="nucleotide sequence ID" value="NZ_FOMT01000002.1"/>
</dbReference>
<keyword evidence="2" id="KW-1185">Reference proteome</keyword>
<gene>
    <name evidence="1" type="ORF">SAMN05216378_2774</name>
</gene>
<sequence>MSILADRYEDDVYLQAIVFYSSIRHNSSQRWLLFLLKGMPSGTYLQAGEIPVMEGISL</sequence>
<dbReference type="Proteomes" id="UP000198855">
    <property type="component" value="Unassembled WGS sequence"/>
</dbReference>
<accession>A0A1I1YR64</accession>
<name>A0A1I1YR64_9BACL</name>
<evidence type="ECO:0000313" key="1">
    <source>
        <dbReference type="EMBL" id="SFE22074.1"/>
    </source>
</evidence>
<evidence type="ECO:0000313" key="2">
    <source>
        <dbReference type="Proteomes" id="UP000198855"/>
    </source>
</evidence>